<feature type="coiled-coil region" evidence="12">
    <location>
        <begin position="347"/>
        <end position="437"/>
    </location>
</feature>
<dbReference type="GO" id="GO:0035861">
    <property type="term" value="C:site of double-strand break"/>
    <property type="evidence" value="ECO:0007669"/>
    <property type="project" value="TreeGrafter"/>
</dbReference>
<dbReference type="InterPro" id="IPR003395">
    <property type="entry name" value="RecF/RecN/SMC_N"/>
</dbReference>
<dbReference type="Pfam" id="PF02463">
    <property type="entry name" value="SMC_N"/>
    <property type="match status" value="1"/>
</dbReference>
<dbReference type="eggNOG" id="KOG0250">
    <property type="taxonomic scope" value="Eukaryota"/>
</dbReference>
<evidence type="ECO:0000256" key="7">
    <source>
        <dbReference type="ARBA" id="ARBA00022840"/>
    </source>
</evidence>
<keyword evidence="8 12" id="KW-0175">Coiled coil</keyword>
<dbReference type="HOGENOM" id="CLU_009063_0_0_1"/>
<dbReference type="OrthoDB" id="10265785at2759"/>
<evidence type="ECO:0000313" key="16">
    <source>
        <dbReference type="Proteomes" id="UP000030752"/>
    </source>
</evidence>
<protein>
    <recommendedName>
        <fullName evidence="14">RecF/RecN/SMC N-terminal domain-containing protein</fullName>
    </recommendedName>
</protein>
<keyword evidence="4" id="KW-0158">Chromosome</keyword>
<evidence type="ECO:0000256" key="3">
    <source>
        <dbReference type="ARBA" id="ARBA00006793"/>
    </source>
</evidence>
<accession>W2RQE4</accession>
<feature type="domain" description="RecF/RecN/SMC N-terminal" evidence="14">
    <location>
        <begin position="92"/>
        <end position="1093"/>
    </location>
</feature>
<evidence type="ECO:0000256" key="9">
    <source>
        <dbReference type="ARBA" id="ARBA00023172"/>
    </source>
</evidence>
<dbReference type="RefSeq" id="XP_008720103.1">
    <property type="nucleotide sequence ID" value="XM_008721881.1"/>
</dbReference>
<evidence type="ECO:0000256" key="10">
    <source>
        <dbReference type="ARBA" id="ARBA00023204"/>
    </source>
</evidence>
<evidence type="ECO:0000313" key="15">
    <source>
        <dbReference type="EMBL" id="ETN37934.1"/>
    </source>
</evidence>
<keyword evidence="7" id="KW-0067">ATP-binding</keyword>
<feature type="compositionally biased region" description="Basic and acidic residues" evidence="13">
    <location>
        <begin position="495"/>
        <end position="508"/>
    </location>
</feature>
<gene>
    <name evidence="15" type="ORF">HMPREF1541_07557</name>
</gene>
<dbReference type="GO" id="GO:0003697">
    <property type="term" value="F:single-stranded DNA binding"/>
    <property type="evidence" value="ECO:0007669"/>
    <property type="project" value="TreeGrafter"/>
</dbReference>
<dbReference type="GO" id="GO:0000724">
    <property type="term" value="P:double-strand break repair via homologous recombination"/>
    <property type="evidence" value="ECO:0007669"/>
    <property type="project" value="TreeGrafter"/>
</dbReference>
<keyword evidence="6" id="KW-0227">DNA damage</keyword>
<dbReference type="PANTHER" id="PTHR19306:SF6">
    <property type="entry name" value="STRUCTURAL MAINTENANCE OF CHROMOSOMES PROTEIN 6"/>
    <property type="match status" value="1"/>
</dbReference>
<evidence type="ECO:0000256" key="2">
    <source>
        <dbReference type="ARBA" id="ARBA00004286"/>
    </source>
</evidence>
<evidence type="ECO:0000256" key="8">
    <source>
        <dbReference type="ARBA" id="ARBA00023054"/>
    </source>
</evidence>
<comment type="subcellular location">
    <subcellularLocation>
        <location evidence="2">Chromosome</location>
    </subcellularLocation>
    <subcellularLocation>
        <location evidence="1">Nucleus</location>
    </subcellularLocation>
</comment>
<dbReference type="STRING" id="1220924.W2RQE4"/>
<dbReference type="InParanoid" id="W2RQE4"/>
<comment type="similarity">
    <text evidence="3">Belongs to the SMC family. SMC6 subfamily.</text>
</comment>
<keyword evidence="9" id="KW-0233">DNA recombination</keyword>
<dbReference type="GeneID" id="19974896"/>
<feature type="region of interest" description="Disordered" evidence="13">
    <location>
        <begin position="1"/>
        <end position="82"/>
    </location>
</feature>
<keyword evidence="11" id="KW-0539">Nucleus</keyword>
<proteinExistence type="inferred from homology"/>
<dbReference type="AlphaFoldDB" id="W2RQE4"/>
<dbReference type="EMBL" id="KB822723">
    <property type="protein sequence ID" value="ETN37934.1"/>
    <property type="molecule type" value="Genomic_DNA"/>
</dbReference>
<dbReference type="GO" id="GO:0030915">
    <property type="term" value="C:Smc5-Smc6 complex"/>
    <property type="evidence" value="ECO:0007669"/>
    <property type="project" value="TreeGrafter"/>
</dbReference>
<dbReference type="Gene3D" id="3.40.50.300">
    <property type="entry name" value="P-loop containing nucleotide triphosphate hydrolases"/>
    <property type="match status" value="2"/>
</dbReference>
<evidence type="ECO:0000256" key="5">
    <source>
        <dbReference type="ARBA" id="ARBA00022741"/>
    </source>
</evidence>
<dbReference type="PANTHER" id="PTHR19306">
    <property type="entry name" value="STRUCTURAL MAINTENANCE OF CHROMOSOMES 5,6 SMC5, SMC6"/>
    <property type="match status" value="1"/>
</dbReference>
<dbReference type="GO" id="GO:0003684">
    <property type="term" value="F:damaged DNA binding"/>
    <property type="evidence" value="ECO:0007669"/>
    <property type="project" value="TreeGrafter"/>
</dbReference>
<feature type="region of interest" description="Disordered" evidence="13">
    <location>
        <begin position="495"/>
        <end position="522"/>
    </location>
</feature>
<dbReference type="FunCoup" id="W2RQE4">
    <property type="interactions" value="796"/>
</dbReference>
<feature type="coiled-coil region" evidence="12">
    <location>
        <begin position="736"/>
        <end position="892"/>
    </location>
</feature>
<evidence type="ECO:0000256" key="12">
    <source>
        <dbReference type="SAM" id="Coils"/>
    </source>
</evidence>
<dbReference type="GO" id="GO:0005524">
    <property type="term" value="F:ATP binding"/>
    <property type="evidence" value="ECO:0007669"/>
    <property type="project" value="UniProtKB-KW"/>
</dbReference>
<evidence type="ECO:0000256" key="13">
    <source>
        <dbReference type="SAM" id="MobiDB-lite"/>
    </source>
</evidence>
<evidence type="ECO:0000256" key="6">
    <source>
        <dbReference type="ARBA" id="ARBA00022763"/>
    </source>
</evidence>
<name>W2RQE4_CYPE1</name>
<evidence type="ECO:0000259" key="14">
    <source>
        <dbReference type="Pfam" id="PF02463"/>
    </source>
</evidence>
<dbReference type="GO" id="GO:0005634">
    <property type="term" value="C:nucleus"/>
    <property type="evidence" value="ECO:0007669"/>
    <property type="project" value="UniProtKB-SubCell"/>
</dbReference>
<feature type="compositionally biased region" description="Polar residues" evidence="13">
    <location>
        <begin position="66"/>
        <end position="76"/>
    </location>
</feature>
<dbReference type="InterPro" id="IPR027417">
    <property type="entry name" value="P-loop_NTPase"/>
</dbReference>
<keyword evidence="5" id="KW-0547">Nucleotide-binding</keyword>
<dbReference type="VEuPathDB" id="FungiDB:HMPREF1541_07557"/>
<evidence type="ECO:0000256" key="11">
    <source>
        <dbReference type="ARBA" id="ARBA00023242"/>
    </source>
</evidence>
<reference evidence="15 16" key="1">
    <citation type="submission" date="2013-03" db="EMBL/GenBank/DDBJ databases">
        <title>The Genome Sequence of Phialophora europaea CBS 101466.</title>
        <authorList>
            <consortium name="The Broad Institute Genomics Platform"/>
            <person name="Cuomo C."/>
            <person name="de Hoog S."/>
            <person name="Gorbushina A."/>
            <person name="Walker B."/>
            <person name="Young S.K."/>
            <person name="Zeng Q."/>
            <person name="Gargeya S."/>
            <person name="Fitzgerald M."/>
            <person name="Haas B."/>
            <person name="Abouelleil A."/>
            <person name="Allen A.W."/>
            <person name="Alvarado L."/>
            <person name="Arachchi H.M."/>
            <person name="Berlin A.M."/>
            <person name="Chapman S.B."/>
            <person name="Gainer-Dewar J."/>
            <person name="Goldberg J."/>
            <person name="Griggs A."/>
            <person name="Gujja S."/>
            <person name="Hansen M."/>
            <person name="Howarth C."/>
            <person name="Imamovic A."/>
            <person name="Ireland A."/>
            <person name="Larimer J."/>
            <person name="McCowan C."/>
            <person name="Murphy C."/>
            <person name="Pearson M."/>
            <person name="Poon T.W."/>
            <person name="Priest M."/>
            <person name="Roberts A."/>
            <person name="Saif S."/>
            <person name="Shea T."/>
            <person name="Sisk P."/>
            <person name="Sykes S."/>
            <person name="Wortman J."/>
            <person name="Nusbaum C."/>
            <person name="Birren B."/>
        </authorList>
    </citation>
    <scope>NUCLEOTIDE SEQUENCE [LARGE SCALE GENOMIC DNA]</scope>
    <source>
        <strain evidence="15 16">CBS 101466</strain>
    </source>
</reference>
<sequence length="1139" mass="129354">MSRAKRPGPFADSDSEDHDSSSHSSARKRRRGSTGSAIPSSPPTDGDRQSPATTPPSDIDSDEDNANGTPEATQQVDRIRPEDNEPAEYGILEAVHVVNFMCHKNEKWKLSPLINFMCGKNGSGKSAILTAIVICLGGKASGTGRGSSLKDFVRHGANSASVTCYLKNQGQNAFRNDEYGNTIAVERNFTSSGSSSFKIRNVDGRVMSTKKGDLEEILDHFCLQMENPLNVLSQDMARSFIASSNASAKYKFFLKGVLLEQLDQDYKIIEENIDNMTPKITQGQEDLAEKKRRWQLADRKLKESRKLDGTRERLAVLRHQCIWAQVVDLEVHRQRVSDALDENRGKIDVERQNAERLGEAYDQAEELVQQRKQEYDAELPKIEEARSDRNGAAEKVKETKDTHATARAESRLVKDELNSARRAVQRKEEEILNEEARLTEVDGGGRARRLRELDDLRTAAEQANTAYETRAASRQQYTAACDTAKEKVHAAEEEFKTQQKRLTDRKAELQNIRSSENDQGRKFHERMPELLRAIGKETRFRNRPIGPIGKHIKLKHQNWARVLEKVFGKTPNSFIVTNKHDQDILHELQRKYRVDGTLFMPPSYELDVRAKEPDDEFLTIMRALEIDNFLVRNVLIMQHSIETAVLEENFDEACRIMNIRDPNQRPRNVLNCFTLAHNNPSRGFRLFYRQGRPAQDPVDEFVGPLRLNSNLDEQVRLHQQYVSDEEHRLTHLKSEVQSCKHEYNAAVRALKEYNEEVGRLRVAKQEADQKVEDKQSETEQDNVAGGALDALRQALEEARKAVATKSALFGDAVVAEDRDRKANEAAQQELTAMEDRLKEAQANADKAKSEWRRADQSKSDALAQKNWSLNKIEDAERELQTYIQQLATADEDIRKDTEQARASGSERVPIPEGETAKTLDKKWERLLEQVTAANERVGGDPEEIERQAADALQQFRQSKEDLEGMVTLQDTLKASVHERMRRWRFFRQQIGRSARSAFMYLLSERGFRGKLIIDHTQHLLDLLVEPDITRRDGTGRSARTLSGGEKSFSQICLLLALWEAMGSPVRCLDEFDVFMDAVNRNLSVNLLIEAARQSRGRQYVLISPGTKSDIKPAPDVHAFEVAPPERGQQRLSFQRAEAV</sequence>
<evidence type="ECO:0000256" key="4">
    <source>
        <dbReference type="ARBA" id="ARBA00022454"/>
    </source>
</evidence>
<keyword evidence="10" id="KW-0234">DNA repair</keyword>
<evidence type="ECO:0000256" key="1">
    <source>
        <dbReference type="ARBA" id="ARBA00004123"/>
    </source>
</evidence>
<keyword evidence="16" id="KW-1185">Reference proteome</keyword>
<organism evidence="15 16">
    <name type="scientific">Cyphellophora europaea (strain CBS 101466)</name>
    <name type="common">Phialophora europaea</name>
    <dbReference type="NCBI Taxonomy" id="1220924"/>
    <lineage>
        <taxon>Eukaryota</taxon>
        <taxon>Fungi</taxon>
        <taxon>Dikarya</taxon>
        <taxon>Ascomycota</taxon>
        <taxon>Pezizomycotina</taxon>
        <taxon>Eurotiomycetes</taxon>
        <taxon>Chaetothyriomycetidae</taxon>
        <taxon>Chaetothyriales</taxon>
        <taxon>Cyphellophoraceae</taxon>
        <taxon>Cyphellophora</taxon>
    </lineage>
</organism>
<dbReference type="SUPFAM" id="SSF52540">
    <property type="entry name" value="P-loop containing nucleoside triphosphate hydrolases"/>
    <property type="match status" value="1"/>
</dbReference>
<dbReference type="Proteomes" id="UP000030752">
    <property type="component" value="Unassembled WGS sequence"/>
</dbReference>